<dbReference type="InterPro" id="IPR021315">
    <property type="entry name" value="Gap/Sap"/>
</dbReference>
<evidence type="ECO:0000313" key="2">
    <source>
        <dbReference type="EMBL" id="MEJ2866872.1"/>
    </source>
</evidence>
<name>A0ABU8MJU2_9PSEU</name>
<dbReference type="Proteomes" id="UP001385809">
    <property type="component" value="Unassembled WGS sequence"/>
</dbReference>
<accession>A0ABU8MJU2</accession>
<keyword evidence="1" id="KW-0472">Membrane</keyword>
<evidence type="ECO:0000313" key="3">
    <source>
        <dbReference type="Proteomes" id="UP001385809"/>
    </source>
</evidence>
<feature type="transmembrane region" description="Helical" evidence="1">
    <location>
        <begin position="6"/>
        <end position="28"/>
    </location>
</feature>
<keyword evidence="1" id="KW-0812">Transmembrane</keyword>
<feature type="transmembrane region" description="Helical" evidence="1">
    <location>
        <begin position="121"/>
        <end position="140"/>
    </location>
</feature>
<gene>
    <name evidence="2" type="ORF">WCD74_03790</name>
</gene>
<feature type="transmembrane region" description="Helical" evidence="1">
    <location>
        <begin position="77"/>
        <end position="100"/>
    </location>
</feature>
<feature type="transmembrane region" description="Helical" evidence="1">
    <location>
        <begin position="202"/>
        <end position="224"/>
    </location>
</feature>
<keyword evidence="3" id="KW-1185">Reference proteome</keyword>
<reference evidence="2 3" key="1">
    <citation type="submission" date="2024-03" db="EMBL/GenBank/DDBJ databases">
        <title>Actinomycetospora sp. OC33-EN08, a novel actinomycete isolated from wild orchid (Aerides multiflora).</title>
        <authorList>
            <person name="Suriyachadkun C."/>
        </authorList>
    </citation>
    <scope>NUCLEOTIDE SEQUENCE [LARGE SCALE GENOMIC DNA]</scope>
    <source>
        <strain evidence="2 3">OC33-EN08</strain>
    </source>
</reference>
<organism evidence="2 3">
    <name type="scientific">Actinomycetospora aurantiaca</name>
    <dbReference type="NCBI Taxonomy" id="3129233"/>
    <lineage>
        <taxon>Bacteria</taxon>
        <taxon>Bacillati</taxon>
        <taxon>Actinomycetota</taxon>
        <taxon>Actinomycetes</taxon>
        <taxon>Pseudonocardiales</taxon>
        <taxon>Pseudonocardiaceae</taxon>
        <taxon>Actinomycetospora</taxon>
    </lineage>
</organism>
<dbReference type="RefSeq" id="WP_337693483.1">
    <property type="nucleotide sequence ID" value="NZ_JBBEGN010000001.1"/>
</dbReference>
<keyword evidence="1" id="KW-1133">Transmembrane helix</keyword>
<sequence>MSVEAAVLGLLSAFRATPLAIVSGFLLTRDPRRPIAAYVVAGLAVSLAVGVAVVLWLGPAVGADEPTDPDASTGRQVVDLVLGVGAVAYAAGYASGRLALRGDDARPRRTAALLERLRTPSIPVGAAAGAVTNLPGLFYLAGLVAILETGAGPVNAVVQVVVYTVLRLGGPAVVLVLCVVRPQQARALTDTVSAWAVRHRRLLVPGVLAVLGIYLAAKGLVGLLS</sequence>
<comment type="caution">
    <text evidence="2">The sequence shown here is derived from an EMBL/GenBank/DDBJ whole genome shotgun (WGS) entry which is preliminary data.</text>
</comment>
<protein>
    <submittedName>
        <fullName evidence="2">GAP family protein</fullName>
    </submittedName>
</protein>
<feature type="transmembrane region" description="Helical" evidence="1">
    <location>
        <begin position="35"/>
        <end position="57"/>
    </location>
</feature>
<dbReference type="EMBL" id="JBBEGN010000001">
    <property type="protein sequence ID" value="MEJ2866872.1"/>
    <property type="molecule type" value="Genomic_DNA"/>
</dbReference>
<proteinExistence type="predicted"/>
<evidence type="ECO:0000256" key="1">
    <source>
        <dbReference type="SAM" id="Phobius"/>
    </source>
</evidence>
<feature type="transmembrane region" description="Helical" evidence="1">
    <location>
        <begin position="160"/>
        <end position="181"/>
    </location>
</feature>
<dbReference type="Pfam" id="PF11139">
    <property type="entry name" value="SfLAP"/>
    <property type="match status" value="1"/>
</dbReference>